<evidence type="ECO:0000256" key="2">
    <source>
        <dbReference type="SAM" id="MobiDB-lite"/>
    </source>
</evidence>
<feature type="compositionally biased region" description="Basic and acidic residues" evidence="2">
    <location>
        <begin position="465"/>
        <end position="474"/>
    </location>
</feature>
<reference evidence="4" key="1">
    <citation type="journal article" date="2017" name="bioRxiv">
        <title>Conservation of a gene cluster reveals novel cercosporin biosynthetic mechanisms and extends production to the genus Colletotrichum.</title>
        <authorList>
            <person name="de Jonge R."/>
            <person name="Ebert M.K."/>
            <person name="Huitt-Roehl C.R."/>
            <person name="Pal P."/>
            <person name="Suttle J.C."/>
            <person name="Spanner R.E."/>
            <person name="Neubauer J.D."/>
            <person name="Jurick W.M.II."/>
            <person name="Stott K.A."/>
            <person name="Secor G.A."/>
            <person name="Thomma B.P.H.J."/>
            <person name="Van de Peer Y."/>
            <person name="Townsend C.A."/>
            <person name="Bolton M.D."/>
        </authorList>
    </citation>
    <scope>NUCLEOTIDE SEQUENCE [LARGE SCALE GENOMIC DNA]</scope>
    <source>
        <strain evidence="4">CBS538.71</strain>
    </source>
</reference>
<comment type="caution">
    <text evidence="3">The sequence shown here is derived from an EMBL/GenBank/DDBJ whole genome shotgun (WGS) entry which is preliminary data.</text>
</comment>
<feature type="coiled-coil region" evidence="1">
    <location>
        <begin position="187"/>
        <end position="221"/>
    </location>
</feature>
<keyword evidence="4" id="KW-1185">Reference proteome</keyword>
<evidence type="ECO:0000313" key="3">
    <source>
        <dbReference type="EMBL" id="PPJ50721.1"/>
    </source>
</evidence>
<dbReference type="EMBL" id="PNEN01001777">
    <property type="protein sequence ID" value="PPJ50721.1"/>
    <property type="molecule type" value="Genomic_DNA"/>
</dbReference>
<gene>
    <name evidence="3" type="ORF">CBER1_08112</name>
</gene>
<evidence type="ECO:0000256" key="1">
    <source>
        <dbReference type="SAM" id="Coils"/>
    </source>
</evidence>
<name>A0A2S6BTC4_9PEZI</name>
<feature type="region of interest" description="Disordered" evidence="2">
    <location>
        <begin position="247"/>
        <end position="274"/>
    </location>
</feature>
<dbReference type="AlphaFoldDB" id="A0A2S6BTC4"/>
<dbReference type="Proteomes" id="UP000237631">
    <property type="component" value="Unassembled WGS sequence"/>
</dbReference>
<evidence type="ECO:0000313" key="4">
    <source>
        <dbReference type="Proteomes" id="UP000237631"/>
    </source>
</evidence>
<feature type="compositionally biased region" description="Polar residues" evidence="2">
    <location>
        <begin position="247"/>
        <end position="268"/>
    </location>
</feature>
<accession>A0A2S6BTC4</accession>
<dbReference type="OrthoDB" id="10373891at2759"/>
<feature type="compositionally biased region" description="Polar residues" evidence="2">
    <location>
        <begin position="304"/>
        <end position="335"/>
    </location>
</feature>
<organism evidence="3 4">
    <name type="scientific">Cercospora berteroae</name>
    <dbReference type="NCBI Taxonomy" id="357750"/>
    <lineage>
        <taxon>Eukaryota</taxon>
        <taxon>Fungi</taxon>
        <taxon>Dikarya</taxon>
        <taxon>Ascomycota</taxon>
        <taxon>Pezizomycotina</taxon>
        <taxon>Dothideomycetes</taxon>
        <taxon>Dothideomycetidae</taxon>
        <taxon>Mycosphaerellales</taxon>
        <taxon>Mycosphaerellaceae</taxon>
        <taxon>Cercospora</taxon>
    </lineage>
</organism>
<protein>
    <submittedName>
        <fullName evidence="3">Uncharacterized protein</fullName>
    </submittedName>
</protein>
<proteinExistence type="predicted"/>
<sequence>MSNNATSPTLLELLEQRLQLPIFTARHAPGLLWSSTKEIAYIAIVHRSYGLLSRLILAPCSKREANRDGIAERFEQYTWRLLQSSATLVHLFLRFHAQYGSSGWLRQRSGGYTILPTVDLSGWKQHRAIAFRLCSILIGLLLVKTAGRLLSGSINIAPQLCKESLAMLKTTFAVAREKVRGWVTAAAESEEFRKVQLEKEVRDLEARREQLRVHVSILEHKQQNHLEFYYEEGSRARVGRNLSSNVRNPVAAESSQNAVHHPRNNGQANDARLPRARLLYPSRPGRRFAAVGPANLPVRHERGSVQSMNNPASTTNAREAAAQQDSISSRSQVTANARRGLGDGANANPRVLPYHQQPQLPQSQNDRTLPRAQQPMATHPAQTDSVEGTSSPSSRQPEPSDPHQRPYQALQQDWNPEDSSDSDGERSRASSVAGMESEEDGGTQADWSAARELDAAQALMSPPDNTDRCDERRR</sequence>
<feature type="compositionally biased region" description="Polar residues" evidence="2">
    <location>
        <begin position="356"/>
        <end position="367"/>
    </location>
</feature>
<feature type="compositionally biased region" description="Polar residues" evidence="2">
    <location>
        <begin position="380"/>
        <end position="397"/>
    </location>
</feature>
<keyword evidence="1" id="KW-0175">Coiled coil</keyword>
<feature type="region of interest" description="Disordered" evidence="2">
    <location>
        <begin position="288"/>
        <end position="474"/>
    </location>
</feature>